<evidence type="ECO:0000256" key="1">
    <source>
        <dbReference type="ARBA" id="ARBA00023136"/>
    </source>
</evidence>
<protein>
    <submittedName>
        <fullName evidence="4">Spore germination protein gerka</fullName>
    </submittedName>
</protein>
<dbReference type="GO" id="GO:0009847">
    <property type="term" value="P:spore germination"/>
    <property type="evidence" value="ECO:0007669"/>
    <property type="project" value="InterPro"/>
</dbReference>
<name>A0A0W8EAI8_9ZZZZ</name>
<organism evidence="4">
    <name type="scientific">hydrocarbon metagenome</name>
    <dbReference type="NCBI Taxonomy" id="938273"/>
    <lineage>
        <taxon>unclassified sequences</taxon>
        <taxon>metagenomes</taxon>
        <taxon>ecological metagenomes</taxon>
    </lineage>
</organism>
<sequence>MRYINKKVKQNTDLQAETLISQPISADIQENIDRLKTLLKNCSDAVIREFTFSREESIRCVLLYFDGLADKAEIEEHLLKALLLEIGMQEQESWPPALANNLQSIMDRVLSLSQTGFLTTLEEVCHRMNSGDAVLLLDGSNQGLAAGTRLWQSRAIQTPENELTIQGPKDGFSETLRFNTALIRRRLKTTQLKTEILLLGRLSKTDVMLCYIENIAPESLIAEVRDRLSNIDLDAVLDTSYLEEFLADNKLTIFSQVEYSERPDRACSHLLEGRICIMVDGSPMALIAPITFPQFLISPEDYYQNFIAGSLYRFLRLLGFFAALLTPSIYVAIISYHHEMIPTQLYLTIASTREGVAFPAVIEALFMEITFELLREAGLRLPRAVGPAVSIVGALIIGDAAVKAGMVSSLMVVVVAFTGIASFTIPAYNGSVILRTVRFGILIAAGILGLPGIIVALLIILIRMESIQSLGKPYLSPLSPINLAQISDVLVRRPWTMNTRRPYTPGIRNQRRQAESPEKGDYV</sequence>
<evidence type="ECO:0000313" key="4">
    <source>
        <dbReference type="EMBL" id="KUG05478.1"/>
    </source>
</evidence>
<feature type="transmembrane region" description="Helical" evidence="3">
    <location>
        <begin position="439"/>
        <end position="462"/>
    </location>
</feature>
<feature type="region of interest" description="Disordered" evidence="2">
    <location>
        <begin position="501"/>
        <end position="523"/>
    </location>
</feature>
<dbReference type="GO" id="GO:0016020">
    <property type="term" value="C:membrane"/>
    <property type="evidence" value="ECO:0007669"/>
    <property type="project" value="InterPro"/>
</dbReference>
<dbReference type="PANTHER" id="PTHR22550:SF5">
    <property type="entry name" value="LEUCINE ZIPPER PROTEIN 4"/>
    <property type="match status" value="1"/>
</dbReference>
<reference evidence="4" key="1">
    <citation type="journal article" date="2015" name="Proc. Natl. Acad. Sci. U.S.A.">
        <title>Networks of energetic and metabolic interactions define dynamics in microbial communities.</title>
        <authorList>
            <person name="Embree M."/>
            <person name="Liu J.K."/>
            <person name="Al-Bassam M.M."/>
            <person name="Zengler K."/>
        </authorList>
    </citation>
    <scope>NUCLEOTIDE SEQUENCE</scope>
</reference>
<proteinExistence type="predicted"/>
<dbReference type="PIRSF" id="PIRSF005690">
    <property type="entry name" value="GerBA"/>
    <property type="match status" value="1"/>
</dbReference>
<feature type="compositionally biased region" description="Basic and acidic residues" evidence="2">
    <location>
        <begin position="512"/>
        <end position="523"/>
    </location>
</feature>
<keyword evidence="1 3" id="KW-0472">Membrane</keyword>
<keyword evidence="3" id="KW-0812">Transmembrane</keyword>
<evidence type="ECO:0000256" key="3">
    <source>
        <dbReference type="SAM" id="Phobius"/>
    </source>
</evidence>
<dbReference type="InterPro" id="IPR050768">
    <property type="entry name" value="UPF0353/GerABKA_families"/>
</dbReference>
<dbReference type="Pfam" id="PF03323">
    <property type="entry name" value="GerA"/>
    <property type="match status" value="1"/>
</dbReference>
<feature type="transmembrane region" description="Helical" evidence="3">
    <location>
        <begin position="404"/>
        <end position="427"/>
    </location>
</feature>
<dbReference type="PANTHER" id="PTHR22550">
    <property type="entry name" value="SPORE GERMINATION PROTEIN"/>
    <property type="match status" value="1"/>
</dbReference>
<keyword evidence="3" id="KW-1133">Transmembrane helix</keyword>
<comment type="caution">
    <text evidence="4">The sequence shown here is derived from an EMBL/GenBank/DDBJ whole genome shotgun (WGS) entry which is preliminary data.</text>
</comment>
<evidence type="ECO:0000256" key="2">
    <source>
        <dbReference type="SAM" id="MobiDB-lite"/>
    </source>
</evidence>
<gene>
    <name evidence="4" type="ORF">ASZ90_017160</name>
</gene>
<dbReference type="AlphaFoldDB" id="A0A0W8EAI8"/>
<dbReference type="InterPro" id="IPR004995">
    <property type="entry name" value="Spore_Ger"/>
</dbReference>
<dbReference type="EMBL" id="LNQE01001813">
    <property type="protein sequence ID" value="KUG05478.1"/>
    <property type="molecule type" value="Genomic_DNA"/>
</dbReference>
<feature type="transmembrane region" description="Helical" evidence="3">
    <location>
        <begin position="314"/>
        <end position="336"/>
    </location>
</feature>
<accession>A0A0W8EAI8</accession>